<organism evidence="2 3">
    <name type="scientific">Lupinus angustifolius</name>
    <name type="common">Narrow-leaved blue lupine</name>
    <dbReference type="NCBI Taxonomy" id="3871"/>
    <lineage>
        <taxon>Eukaryota</taxon>
        <taxon>Viridiplantae</taxon>
        <taxon>Streptophyta</taxon>
        <taxon>Embryophyta</taxon>
        <taxon>Tracheophyta</taxon>
        <taxon>Spermatophyta</taxon>
        <taxon>Magnoliopsida</taxon>
        <taxon>eudicotyledons</taxon>
        <taxon>Gunneridae</taxon>
        <taxon>Pentapetalae</taxon>
        <taxon>rosids</taxon>
        <taxon>fabids</taxon>
        <taxon>Fabales</taxon>
        <taxon>Fabaceae</taxon>
        <taxon>Papilionoideae</taxon>
        <taxon>50 kb inversion clade</taxon>
        <taxon>genistoids sensu lato</taxon>
        <taxon>core genistoids</taxon>
        <taxon>Genisteae</taxon>
        <taxon>Lupinus</taxon>
    </lineage>
</organism>
<accession>A0A1J7HT11</accession>
<protein>
    <recommendedName>
        <fullName evidence="1">F-box/LRR-repeat protein 15-like leucin rich repeat domain-containing protein</fullName>
    </recommendedName>
</protein>
<dbReference type="EMBL" id="CM007369">
    <property type="protein sequence ID" value="OIW04877.1"/>
    <property type="molecule type" value="Genomic_DNA"/>
</dbReference>
<name>A0A1J7HT11_LUPAN</name>
<feature type="domain" description="F-box/LRR-repeat protein 15-like leucin rich repeat" evidence="1">
    <location>
        <begin position="346"/>
        <end position="545"/>
    </location>
</feature>
<dbReference type="InterPro" id="IPR032675">
    <property type="entry name" value="LRR_dom_sf"/>
</dbReference>
<dbReference type="PANTHER" id="PTHR13318">
    <property type="entry name" value="PARTNER OF PAIRED, ISOFORM B-RELATED"/>
    <property type="match status" value="1"/>
</dbReference>
<dbReference type="InterPro" id="IPR006553">
    <property type="entry name" value="Leu-rich_rpt_Cys-con_subtyp"/>
</dbReference>
<evidence type="ECO:0000313" key="3">
    <source>
        <dbReference type="Proteomes" id="UP000188354"/>
    </source>
</evidence>
<feature type="domain" description="F-box/LRR-repeat protein 15-like leucin rich repeat" evidence="1">
    <location>
        <begin position="179"/>
        <end position="328"/>
    </location>
</feature>
<dbReference type="PANTHER" id="PTHR13318:SF106">
    <property type="entry name" value="F-BOX_LRR-REPEAT PROTEIN 2"/>
    <property type="match status" value="1"/>
</dbReference>
<dbReference type="OMA" id="ECHFITQ"/>
<sequence length="581" mass="65192">MSAVLQLPDECWETVFRFLSQCHQRYLEPVSLVSKQFLSITNHLRFSLTICHPTLPYLHHLFLRFRMLQSLDLTCFSGDLNMLLHKISRSALALNSLNISNSTRIPADGLRALGKMVKTLKSLSCSNMGSLTNADLLLIADCFPFLEELDISFPRDLDKIFIIDYKNFDNLTGPVSDFGIKLLSLALPKLRMVNLSGNYFINDSSLLNLCKNCEFLEQVQIFGCDFVSQVGIASAFWERPNLTSLSVSNFGRANIASEFIGSLVSLKSLTCIDLTYSCISDELLFSIAEAGLPLRKLILRGCSNYSFAGISCLLSKCQVIEHLDLMDAEFLDDKLMSELSVFLSNLMYIYLSGCRMLTNSSFFALIRNCPLLNEVTMEETSIGENVIENSLMDFTVVHSQMKSLRLANCSKLRDESVKRFASICPNLQLLDLSSCWGISEVGVVEILKRCCKITYLNFASCLQVKKLSGMNFEALKLEDLTLSRSGVDDDALLVISKRCCGLLYMNMENCSEITDKGVKKVVENCIQLRTINLKGCYKVSADIVAWMVFSRPSLRKISAPPPFRPTESQKELFLRHGCSVT</sequence>
<dbReference type="Gramene" id="OIW04877">
    <property type="protein sequence ID" value="OIW04877"/>
    <property type="gene ID" value="TanjilG_23993"/>
</dbReference>
<dbReference type="GO" id="GO:0019005">
    <property type="term" value="C:SCF ubiquitin ligase complex"/>
    <property type="evidence" value="ECO:0007669"/>
    <property type="project" value="TreeGrafter"/>
</dbReference>
<evidence type="ECO:0000259" key="1">
    <source>
        <dbReference type="Pfam" id="PF25372"/>
    </source>
</evidence>
<reference evidence="2 3" key="1">
    <citation type="journal article" date="2017" name="Plant Biotechnol. J.">
        <title>A comprehensive draft genome sequence for lupin (Lupinus angustifolius), an emerging health food: insights into plant-microbe interactions and legume evolution.</title>
        <authorList>
            <person name="Hane J.K."/>
            <person name="Ming Y."/>
            <person name="Kamphuis L.G."/>
            <person name="Nelson M.N."/>
            <person name="Garg G."/>
            <person name="Atkins C.A."/>
            <person name="Bayer P.E."/>
            <person name="Bravo A."/>
            <person name="Bringans S."/>
            <person name="Cannon S."/>
            <person name="Edwards D."/>
            <person name="Foley R."/>
            <person name="Gao L.L."/>
            <person name="Harrison M.J."/>
            <person name="Huang W."/>
            <person name="Hurgobin B."/>
            <person name="Li S."/>
            <person name="Liu C.W."/>
            <person name="McGrath A."/>
            <person name="Morahan G."/>
            <person name="Murray J."/>
            <person name="Weller J."/>
            <person name="Jian J."/>
            <person name="Singh K.B."/>
        </authorList>
    </citation>
    <scope>NUCLEOTIDE SEQUENCE [LARGE SCALE GENOMIC DNA]</scope>
    <source>
        <strain evidence="3">cv. Tanjil</strain>
        <tissue evidence="2">Whole plant</tissue>
    </source>
</reference>
<proteinExistence type="predicted"/>
<dbReference type="SMART" id="SM00367">
    <property type="entry name" value="LRR_CC"/>
    <property type="match status" value="10"/>
</dbReference>
<dbReference type="GO" id="GO:0031146">
    <property type="term" value="P:SCF-dependent proteasomal ubiquitin-dependent protein catabolic process"/>
    <property type="evidence" value="ECO:0007669"/>
    <property type="project" value="TreeGrafter"/>
</dbReference>
<keyword evidence="3" id="KW-1185">Reference proteome</keyword>
<dbReference type="STRING" id="3871.A0A1J7HT11"/>
<dbReference type="AlphaFoldDB" id="A0A1J7HT11"/>
<dbReference type="FunFam" id="3.80.10.10:FF:000930">
    <property type="entry name" value="F-box/LRR-repeat protein 20"/>
    <property type="match status" value="1"/>
</dbReference>
<dbReference type="Gene3D" id="3.80.10.10">
    <property type="entry name" value="Ribonuclease Inhibitor"/>
    <property type="match status" value="4"/>
</dbReference>
<dbReference type="Pfam" id="PF25372">
    <property type="entry name" value="DUF7885"/>
    <property type="match status" value="2"/>
</dbReference>
<gene>
    <name evidence="2" type="ORF">TanjilG_23993</name>
</gene>
<dbReference type="KEGG" id="lang:109357230"/>
<dbReference type="SUPFAM" id="SSF52047">
    <property type="entry name" value="RNI-like"/>
    <property type="match status" value="2"/>
</dbReference>
<dbReference type="OrthoDB" id="6066220at2759"/>
<dbReference type="Proteomes" id="UP000188354">
    <property type="component" value="Chromosome LG09"/>
</dbReference>
<evidence type="ECO:0000313" key="2">
    <source>
        <dbReference type="EMBL" id="OIW04877.1"/>
    </source>
</evidence>
<dbReference type="InterPro" id="IPR057207">
    <property type="entry name" value="FBXL15_LRR"/>
</dbReference>